<evidence type="ECO:0000313" key="2">
    <source>
        <dbReference type="Proteomes" id="UP000299211"/>
    </source>
</evidence>
<reference evidence="1 2" key="1">
    <citation type="submission" date="2019-04" db="EMBL/GenBank/DDBJ databases">
        <title>Draft genome sequences of Streptomyces avermitilis ATCC 31267.</title>
        <authorList>
            <person name="Komaki H."/>
            <person name="Tamura T."/>
            <person name="Hosoyama A."/>
        </authorList>
    </citation>
    <scope>NUCLEOTIDE SEQUENCE [LARGE SCALE GENOMIC DNA]</scope>
    <source>
        <strain evidence="1 2">ATCC 31267</strain>
    </source>
</reference>
<dbReference type="EMBL" id="BJHY01000001">
    <property type="protein sequence ID" value="GDY75021.1"/>
    <property type="molecule type" value="Genomic_DNA"/>
</dbReference>
<proteinExistence type="predicted"/>
<organism evidence="1 2">
    <name type="scientific">Streptomyces avermitilis</name>
    <dbReference type="NCBI Taxonomy" id="33903"/>
    <lineage>
        <taxon>Bacteria</taxon>
        <taxon>Bacillati</taxon>
        <taxon>Actinomycetota</taxon>
        <taxon>Actinomycetes</taxon>
        <taxon>Kitasatosporales</taxon>
        <taxon>Streptomycetaceae</taxon>
        <taxon>Streptomyces</taxon>
    </lineage>
</organism>
<name>A0A4D4MSC1_STRAX</name>
<accession>A0A4D4MSC1</accession>
<protein>
    <submittedName>
        <fullName evidence="1">Uncharacterized protein</fullName>
    </submittedName>
</protein>
<dbReference type="AlphaFoldDB" id="A0A4D4MSC1"/>
<evidence type="ECO:0000313" key="1">
    <source>
        <dbReference type="EMBL" id="GDY75021.1"/>
    </source>
</evidence>
<gene>
    <name evidence="1" type="ORF">SAV31267_045060</name>
</gene>
<sequence>MRSHFTVYVALSPAGTRNRALPESLGQSAEDQMSLSPSACVIVNTEFFGPKSTLQSLPEEFLAVSSNVGVRSGAYELRRLRSVNLTMLAVQLGRVEPAGS</sequence>
<dbReference type="Proteomes" id="UP000299211">
    <property type="component" value="Unassembled WGS sequence"/>
</dbReference>
<comment type="caution">
    <text evidence="1">The sequence shown here is derived from an EMBL/GenBank/DDBJ whole genome shotgun (WGS) entry which is preliminary data.</text>
</comment>